<evidence type="ECO:0000256" key="7">
    <source>
        <dbReference type="ARBA" id="ARBA00022670"/>
    </source>
</evidence>
<dbReference type="FunFam" id="3.40.630.10:FF:000040">
    <property type="entry name" value="zinc carboxypeptidase"/>
    <property type="match status" value="1"/>
</dbReference>
<dbReference type="PANTHER" id="PTHR11705:SF143">
    <property type="entry name" value="SLL0236 PROTEIN"/>
    <property type="match status" value="1"/>
</dbReference>
<dbReference type="SMART" id="SM00631">
    <property type="entry name" value="Zn_pept"/>
    <property type="match status" value="1"/>
</dbReference>
<evidence type="ECO:0000256" key="3">
    <source>
        <dbReference type="ARBA" id="ARBA00004613"/>
    </source>
</evidence>
<sequence length="427" mass="48342">MRFSIIIIAALLPFAFSKATYNKWKGYSIDASDLSQDDVTKLLSGIHHIPLGEHRDTIEVAVHPTSVHNFEGLALKSTLFIEDMAEEFAKEGNFEDLTAARTHDRVKLAQPDKSYFKSYHSFEQHTQFLKDLQSSFSKNSEVFSTGKSVEGRDVQGIHLWGKSGKGKKPAIIWHGNVHAREWISSMTVEYLAWKLVQGYHDKNKLSLSIIDTHDFYILPIVNPDGFVYTTKSDRLWRKNRQSTPYKKCVGTDMNRNWPYKWDIPGGSSTDPCEETYRGVKPGDTPEIKALTNHTMAISQKTGISSYIDWHSYSQLILLPYGYTCDQNATNIDYQMELAGEVASAIEDYEGTYFDYGPTCQTIYQTSGGSSDWVYDVAEAELAWGIELRPARLRGDGFVLPPKNIIASGEEIWAGMQVLFKNLVEKDK</sequence>
<evidence type="ECO:0000313" key="20">
    <source>
        <dbReference type="Proteomes" id="UP000746612"/>
    </source>
</evidence>
<keyword evidence="11" id="KW-0843">Virulence</keyword>
<dbReference type="Proteomes" id="UP000746612">
    <property type="component" value="Unassembled WGS sequence"/>
</dbReference>
<dbReference type="GO" id="GO:0006508">
    <property type="term" value="P:proteolysis"/>
    <property type="evidence" value="ECO:0007669"/>
    <property type="project" value="UniProtKB-KW"/>
</dbReference>
<reference evidence="18" key="2">
    <citation type="submission" date="2021-03" db="EMBL/GenBank/DDBJ databases">
        <authorList>
            <person name="Alouane T."/>
            <person name="Langin T."/>
            <person name="Bonhomme L."/>
        </authorList>
    </citation>
    <scope>NUCLEOTIDE SEQUENCE</scope>
    <source>
        <strain evidence="18">MDC_Fg202</strain>
    </source>
</reference>
<accession>A0A2H3GJ48</accession>
<dbReference type="CDD" id="cd03860">
    <property type="entry name" value="M14_CP_A-B_like"/>
    <property type="match status" value="1"/>
</dbReference>
<evidence type="ECO:0000256" key="9">
    <source>
        <dbReference type="ARBA" id="ARBA00022801"/>
    </source>
</evidence>
<dbReference type="AlphaFoldDB" id="A0A2H3GJ48"/>
<keyword evidence="10" id="KW-0862">Zinc</keyword>
<dbReference type="EMBL" id="CAJPIJ010000190">
    <property type="protein sequence ID" value="CAG2008610.1"/>
    <property type="molecule type" value="Genomic_DNA"/>
</dbReference>
<feature type="active site" description="Proton donor/acceptor" evidence="15">
    <location>
        <position position="386"/>
    </location>
</feature>
<dbReference type="PANTHER" id="PTHR11705">
    <property type="entry name" value="PROTEASE FAMILY M14 CARBOXYPEPTIDASE A,B"/>
    <property type="match status" value="1"/>
</dbReference>
<evidence type="ECO:0000259" key="17">
    <source>
        <dbReference type="PROSITE" id="PS52035"/>
    </source>
</evidence>
<evidence type="ECO:0000256" key="13">
    <source>
        <dbReference type="ARBA" id="ARBA00023157"/>
    </source>
</evidence>
<evidence type="ECO:0000256" key="5">
    <source>
        <dbReference type="ARBA" id="ARBA00022525"/>
    </source>
</evidence>
<keyword evidence="6" id="KW-0121">Carboxypeptidase</keyword>
<proteinExistence type="inferred from homology"/>
<comment type="cofactor">
    <cofactor evidence="1">
        <name>Zn(2+)</name>
        <dbReference type="ChEBI" id="CHEBI:29105"/>
    </cofactor>
</comment>
<evidence type="ECO:0000256" key="16">
    <source>
        <dbReference type="SAM" id="SignalP"/>
    </source>
</evidence>
<gene>
    <name evidence="19" type="ORF">FUG_LOCUS145219</name>
    <name evidence="18" type="ORF">MDCFG202_LOCUS570405</name>
</gene>
<dbReference type="GO" id="GO:0008270">
    <property type="term" value="F:zinc ion binding"/>
    <property type="evidence" value="ECO:0007669"/>
    <property type="project" value="InterPro"/>
</dbReference>
<dbReference type="PROSITE" id="PS00133">
    <property type="entry name" value="CARBOXYPEPT_ZN_2"/>
    <property type="match status" value="1"/>
</dbReference>
<keyword evidence="13" id="KW-1015">Disulfide bond</keyword>
<evidence type="ECO:0000313" key="18">
    <source>
        <dbReference type="EMBL" id="CAG2008610.1"/>
    </source>
</evidence>
<dbReference type="Pfam" id="PF00246">
    <property type="entry name" value="Peptidase_M14"/>
    <property type="match status" value="1"/>
</dbReference>
<keyword evidence="7" id="KW-0645">Protease</keyword>
<keyword evidence="12" id="KW-0482">Metalloprotease</keyword>
<evidence type="ECO:0000256" key="14">
    <source>
        <dbReference type="ARBA" id="ARBA00081330"/>
    </source>
</evidence>
<evidence type="ECO:0000256" key="6">
    <source>
        <dbReference type="ARBA" id="ARBA00022645"/>
    </source>
</evidence>
<protein>
    <recommendedName>
        <fullName evidence="14">Carboxypeptidase M14A</fullName>
    </recommendedName>
</protein>
<feature type="signal peptide" evidence="16">
    <location>
        <begin position="1"/>
        <end position="19"/>
    </location>
</feature>
<dbReference type="PROSITE" id="PS52035">
    <property type="entry name" value="PEPTIDASE_M14"/>
    <property type="match status" value="1"/>
</dbReference>
<evidence type="ECO:0000256" key="4">
    <source>
        <dbReference type="ARBA" id="ARBA00005988"/>
    </source>
</evidence>
<dbReference type="SUPFAM" id="SSF53187">
    <property type="entry name" value="Zn-dependent exopeptidases"/>
    <property type="match status" value="1"/>
</dbReference>
<evidence type="ECO:0000256" key="10">
    <source>
        <dbReference type="ARBA" id="ARBA00022833"/>
    </source>
</evidence>
<dbReference type="InterPro" id="IPR000834">
    <property type="entry name" value="Peptidase_M14"/>
</dbReference>
<feature type="domain" description="Peptidase M14" evidence="17">
    <location>
        <begin position="118"/>
        <end position="422"/>
    </location>
</feature>
<organism evidence="18 20">
    <name type="scientific">Gibberella zeae</name>
    <name type="common">Wheat head blight fungus</name>
    <name type="synonym">Fusarium graminearum</name>
    <dbReference type="NCBI Taxonomy" id="5518"/>
    <lineage>
        <taxon>Eukaryota</taxon>
        <taxon>Fungi</taxon>
        <taxon>Dikarya</taxon>
        <taxon>Ascomycota</taxon>
        <taxon>Pezizomycotina</taxon>
        <taxon>Sordariomycetes</taxon>
        <taxon>Hypocreomycetidae</taxon>
        <taxon>Hypocreales</taxon>
        <taxon>Nectriaceae</taxon>
        <taxon>Fusarium</taxon>
    </lineage>
</organism>
<comment type="function">
    <text evidence="2">Extracellular metalloprotease that contributes to pathogenicity.</text>
</comment>
<dbReference type="PRINTS" id="PR00765">
    <property type="entry name" value="CRBOXYPTASEA"/>
</dbReference>
<evidence type="ECO:0000256" key="1">
    <source>
        <dbReference type="ARBA" id="ARBA00001947"/>
    </source>
</evidence>
<dbReference type="Gene3D" id="3.40.630.10">
    <property type="entry name" value="Zn peptidases"/>
    <property type="match status" value="1"/>
</dbReference>
<evidence type="ECO:0000256" key="11">
    <source>
        <dbReference type="ARBA" id="ARBA00023026"/>
    </source>
</evidence>
<dbReference type="GO" id="GO:0004181">
    <property type="term" value="F:metallocarboxypeptidase activity"/>
    <property type="evidence" value="ECO:0007669"/>
    <property type="project" value="InterPro"/>
</dbReference>
<keyword evidence="16" id="KW-0732">Signal</keyword>
<keyword evidence="5" id="KW-0964">Secreted</keyword>
<evidence type="ECO:0000256" key="15">
    <source>
        <dbReference type="PROSITE-ProRule" id="PRU01379"/>
    </source>
</evidence>
<evidence type="ECO:0000256" key="8">
    <source>
        <dbReference type="ARBA" id="ARBA00022723"/>
    </source>
</evidence>
<evidence type="ECO:0000256" key="12">
    <source>
        <dbReference type="ARBA" id="ARBA00023049"/>
    </source>
</evidence>
<dbReference type="EMBL" id="CAAKMV010000111">
    <property type="protein sequence ID" value="VIO55032.1"/>
    <property type="molecule type" value="Genomic_DNA"/>
</dbReference>
<comment type="subcellular location">
    <subcellularLocation>
        <location evidence="3">Secreted</location>
    </subcellularLocation>
</comment>
<keyword evidence="9" id="KW-0378">Hydrolase</keyword>
<name>A0A2H3GJ48_GIBZA</name>
<comment type="similarity">
    <text evidence="4 15">Belongs to the peptidase M14 family.</text>
</comment>
<evidence type="ECO:0000256" key="2">
    <source>
        <dbReference type="ARBA" id="ARBA00003091"/>
    </source>
</evidence>
<feature type="chain" id="PRO_5041061537" description="Carboxypeptidase M14A" evidence="16">
    <location>
        <begin position="20"/>
        <end position="427"/>
    </location>
</feature>
<reference evidence="19" key="1">
    <citation type="submission" date="2019-04" db="EMBL/GenBank/DDBJ databases">
        <authorList>
            <person name="Melise S."/>
            <person name="Noan J."/>
            <person name="Okalmin O."/>
        </authorList>
    </citation>
    <scope>NUCLEOTIDE SEQUENCE</scope>
    <source>
        <strain evidence="19">FN9</strain>
    </source>
</reference>
<keyword evidence="8" id="KW-0479">Metal-binding</keyword>
<dbReference type="InterPro" id="IPR057247">
    <property type="entry name" value="CARBOXYPEPT_ZN_2"/>
</dbReference>
<evidence type="ECO:0000313" key="19">
    <source>
        <dbReference type="EMBL" id="VIO55032.1"/>
    </source>
</evidence>
<dbReference type="GO" id="GO:0005576">
    <property type="term" value="C:extracellular region"/>
    <property type="evidence" value="ECO:0007669"/>
    <property type="project" value="UniProtKB-SubCell"/>
</dbReference>